<dbReference type="InterPro" id="IPR027417">
    <property type="entry name" value="P-loop_NTPase"/>
</dbReference>
<dbReference type="SUPFAM" id="SSF75712">
    <property type="entry name" value="Rad50 coiled-coil Zn hook"/>
    <property type="match status" value="1"/>
</dbReference>
<feature type="coiled-coil region" evidence="1">
    <location>
        <begin position="581"/>
        <end position="608"/>
    </location>
</feature>
<comment type="caution">
    <text evidence="3">The sequence shown here is derived from an EMBL/GenBank/DDBJ whole genome shotgun (WGS) entry which is preliminary data.</text>
</comment>
<dbReference type="SUPFAM" id="SSF52540">
    <property type="entry name" value="P-loop containing nucleoside triphosphate hydrolases"/>
    <property type="match status" value="2"/>
</dbReference>
<evidence type="ECO:0000313" key="3">
    <source>
        <dbReference type="EMBL" id="MBB4861377.1"/>
    </source>
</evidence>
<dbReference type="RefSeq" id="WP_184585645.1">
    <property type="nucleotide sequence ID" value="NZ_JACHLI010000001.1"/>
</dbReference>
<protein>
    <submittedName>
        <fullName evidence="3">DNA repair ATPase RecN</fullName>
    </submittedName>
</protein>
<evidence type="ECO:0000259" key="2">
    <source>
        <dbReference type="Pfam" id="PF13476"/>
    </source>
</evidence>
<organism evidence="3 4">
    <name type="scientific">Pseudomonas nitroreducens</name>
    <dbReference type="NCBI Taxonomy" id="46680"/>
    <lineage>
        <taxon>Bacteria</taxon>
        <taxon>Pseudomonadati</taxon>
        <taxon>Pseudomonadota</taxon>
        <taxon>Gammaproteobacteria</taxon>
        <taxon>Pseudomonadales</taxon>
        <taxon>Pseudomonadaceae</taxon>
        <taxon>Pseudomonas</taxon>
    </lineage>
</organism>
<name>A0A7W7KEH9_PSENT</name>
<dbReference type="Gene3D" id="3.40.50.300">
    <property type="entry name" value="P-loop containing nucleotide triphosphate hydrolases"/>
    <property type="match status" value="2"/>
</dbReference>
<dbReference type="GO" id="GO:0006302">
    <property type="term" value="P:double-strand break repair"/>
    <property type="evidence" value="ECO:0007669"/>
    <property type="project" value="InterPro"/>
</dbReference>
<dbReference type="Proteomes" id="UP000566995">
    <property type="component" value="Unassembled WGS sequence"/>
</dbReference>
<accession>A0A7W7KEH9</accession>
<gene>
    <name evidence="3" type="ORF">HNP46_000188</name>
</gene>
<dbReference type="InterPro" id="IPR038729">
    <property type="entry name" value="Rad50/SbcC_AAA"/>
</dbReference>
<sequence>MINTRELEQSVRQTAMKETQIGERYRIAEARQLQLCQEIEDVDAMLSRKDDVLRAIHQVTLSAQARNKGLFEDMLTDLVNTVMPGNVDKIVLTSRMRNNKANLDFDAIVGGRLRNIDKDLGGSIANLTAMGLRFIVLARHPNRRVLFLDESDCHINEAYTSAFAAFMQYLSQKIGIQVVYVSHSDPRHFAGHGRVLQLNVVNGKSAFKTIAEEPEPDEEYEAPESALRYIRLQNYGPHENIMVELSPRLTIITGDNNKGKSKFIQAMLELCTNSGEEGRIRDDMPYFEVEVGIEEGMSILWKYERKGNKKTSMVLRDANLTVVEESDSGTGVPEWLHTYLSMAPVEGQNINFQTQKQQNFILNNEMFTSGQRAMLLPLGRESRDVMRINQMFNEKVTEARSKRVSLEKELNVYQNQLAIMSLVVQNPYDPLLMQRQCAEILEALGTLESMEADLKRLETLQSKVTILDEADGKLSRVPANTVKLMASDELATGINQIEVLTRCIGGLKQLAELPAMRDAPVLQVEYRNEIGQAGAKLKKLREMVSALGQLRDLKPADVPKITDTSELQDSIQRLAASHTSLEKSRTELTACQEEMKRIETQRAELHEALGGVCPTCNGPLKEHSHD</sequence>
<dbReference type="EMBL" id="JACHLI010000001">
    <property type="protein sequence ID" value="MBB4861377.1"/>
    <property type="molecule type" value="Genomic_DNA"/>
</dbReference>
<feature type="domain" description="Rad50/SbcC-type AAA" evidence="2">
    <location>
        <begin position="230"/>
        <end position="459"/>
    </location>
</feature>
<reference evidence="3 4" key="1">
    <citation type="submission" date="2020-08" db="EMBL/GenBank/DDBJ databases">
        <title>Functional genomics of gut bacteria from endangered species of beetles.</title>
        <authorList>
            <person name="Carlos-Shanley C."/>
        </authorList>
    </citation>
    <scope>NUCLEOTIDE SEQUENCE [LARGE SCALE GENOMIC DNA]</scope>
    <source>
        <strain evidence="3 4">S00179</strain>
    </source>
</reference>
<keyword evidence="1" id="KW-0175">Coiled coil</keyword>
<proteinExistence type="predicted"/>
<feature type="coiled-coil region" evidence="1">
    <location>
        <begin position="389"/>
        <end position="416"/>
    </location>
</feature>
<dbReference type="AlphaFoldDB" id="A0A7W7KEH9"/>
<evidence type="ECO:0000313" key="4">
    <source>
        <dbReference type="Proteomes" id="UP000566995"/>
    </source>
</evidence>
<evidence type="ECO:0000256" key="1">
    <source>
        <dbReference type="SAM" id="Coils"/>
    </source>
</evidence>
<dbReference type="GO" id="GO:0016887">
    <property type="term" value="F:ATP hydrolysis activity"/>
    <property type="evidence" value="ECO:0007669"/>
    <property type="project" value="InterPro"/>
</dbReference>
<dbReference type="Pfam" id="PF13476">
    <property type="entry name" value="AAA_23"/>
    <property type="match status" value="1"/>
</dbReference>